<organism evidence="5">
    <name type="scientific">Thelazia callipaeda</name>
    <name type="common">Oriental eyeworm</name>
    <name type="synonym">Parasitic nematode</name>
    <dbReference type="NCBI Taxonomy" id="103827"/>
    <lineage>
        <taxon>Eukaryota</taxon>
        <taxon>Metazoa</taxon>
        <taxon>Ecdysozoa</taxon>
        <taxon>Nematoda</taxon>
        <taxon>Chromadorea</taxon>
        <taxon>Rhabditida</taxon>
        <taxon>Spirurina</taxon>
        <taxon>Spiruromorpha</taxon>
        <taxon>Thelazioidea</taxon>
        <taxon>Thelaziidae</taxon>
        <taxon>Thelazia</taxon>
    </lineage>
</organism>
<sequence length="103" mass="11454">MRDFVILTIVFLTLNAHMPFVIPPSIPGSFSHRARDQPISDNDDEPKGCPPGCVDGPSCTEECKCQNTYSIADGMCNPPADSEVAKQCTSWYNRCPMYEPLHF</sequence>
<proteinExistence type="predicted"/>
<name>A0A0N5CYH6_THECL</name>
<dbReference type="Proteomes" id="UP000276776">
    <property type="component" value="Unassembled WGS sequence"/>
</dbReference>
<dbReference type="WBParaSite" id="TCLT_0000549801-mRNA-1">
    <property type="protein sequence ID" value="TCLT_0000549801-mRNA-1"/>
    <property type="gene ID" value="TCLT_0000549801"/>
</dbReference>
<reference evidence="3 4" key="2">
    <citation type="submission" date="2018-11" db="EMBL/GenBank/DDBJ databases">
        <authorList>
            <consortium name="Pathogen Informatics"/>
        </authorList>
    </citation>
    <scope>NUCLEOTIDE SEQUENCE [LARGE SCALE GENOMIC DNA]</scope>
</reference>
<keyword evidence="2" id="KW-0732">Signal</keyword>
<feature type="signal peptide" evidence="2">
    <location>
        <begin position="1"/>
        <end position="16"/>
    </location>
</feature>
<evidence type="ECO:0000256" key="1">
    <source>
        <dbReference type="SAM" id="MobiDB-lite"/>
    </source>
</evidence>
<dbReference type="EMBL" id="UYYF01004342">
    <property type="protein sequence ID" value="VDN02738.1"/>
    <property type="molecule type" value="Genomic_DNA"/>
</dbReference>
<evidence type="ECO:0000256" key="2">
    <source>
        <dbReference type="SAM" id="SignalP"/>
    </source>
</evidence>
<dbReference type="OrthoDB" id="5774669at2759"/>
<evidence type="ECO:0000313" key="5">
    <source>
        <dbReference type="WBParaSite" id="TCLT_0000549801-mRNA-1"/>
    </source>
</evidence>
<reference evidence="5" key="1">
    <citation type="submission" date="2017-02" db="UniProtKB">
        <authorList>
            <consortium name="WormBaseParasite"/>
        </authorList>
    </citation>
    <scope>IDENTIFICATION</scope>
</reference>
<dbReference type="AlphaFoldDB" id="A0A0N5CYH6"/>
<evidence type="ECO:0000313" key="4">
    <source>
        <dbReference type="Proteomes" id="UP000276776"/>
    </source>
</evidence>
<gene>
    <name evidence="3" type="ORF">TCLT_LOCUS5487</name>
</gene>
<feature type="region of interest" description="Disordered" evidence="1">
    <location>
        <begin position="27"/>
        <end position="48"/>
    </location>
</feature>
<protein>
    <submittedName>
        <fullName evidence="5">TIL domain-containing protein</fullName>
    </submittedName>
</protein>
<accession>A0A0N5CYH6</accession>
<keyword evidence="4" id="KW-1185">Reference proteome</keyword>
<evidence type="ECO:0000313" key="3">
    <source>
        <dbReference type="EMBL" id="VDN02738.1"/>
    </source>
</evidence>
<feature type="chain" id="PRO_5043126443" evidence="2">
    <location>
        <begin position="17"/>
        <end position="103"/>
    </location>
</feature>